<evidence type="ECO:0000259" key="2">
    <source>
        <dbReference type="PROSITE" id="PS51782"/>
    </source>
</evidence>
<feature type="region of interest" description="Disordered" evidence="1">
    <location>
        <begin position="1"/>
        <end position="49"/>
    </location>
</feature>
<dbReference type="PROSITE" id="PS51840">
    <property type="entry name" value="C2_NT"/>
    <property type="match status" value="1"/>
</dbReference>
<dbReference type="SMART" id="SM00257">
    <property type="entry name" value="LysM"/>
    <property type="match status" value="1"/>
</dbReference>
<dbReference type="InterPro" id="IPR048972">
    <property type="entry name" value="PMI1_PMIR1-2_C"/>
</dbReference>
<dbReference type="InterPro" id="IPR036779">
    <property type="entry name" value="LysM_dom_sf"/>
</dbReference>
<evidence type="ECO:0000313" key="4">
    <source>
        <dbReference type="EMBL" id="KAK8602341.1"/>
    </source>
</evidence>
<name>A0ABR2GIL6_9ROSI</name>
<dbReference type="CDD" id="cd00118">
    <property type="entry name" value="LysM"/>
    <property type="match status" value="1"/>
</dbReference>
<evidence type="ECO:0000259" key="3">
    <source>
        <dbReference type="PROSITE" id="PS51840"/>
    </source>
</evidence>
<feature type="domain" description="C2 NT-type" evidence="3">
    <location>
        <begin position="82"/>
        <end position="230"/>
    </location>
</feature>
<keyword evidence="5" id="KW-1185">Reference proteome</keyword>
<organism evidence="4 5">
    <name type="scientific">Hibiscus sabdariffa</name>
    <name type="common">roselle</name>
    <dbReference type="NCBI Taxonomy" id="183260"/>
    <lineage>
        <taxon>Eukaryota</taxon>
        <taxon>Viridiplantae</taxon>
        <taxon>Streptophyta</taxon>
        <taxon>Embryophyta</taxon>
        <taxon>Tracheophyta</taxon>
        <taxon>Spermatophyta</taxon>
        <taxon>Magnoliopsida</taxon>
        <taxon>eudicotyledons</taxon>
        <taxon>Gunneridae</taxon>
        <taxon>Pentapetalae</taxon>
        <taxon>rosids</taxon>
        <taxon>malvids</taxon>
        <taxon>Malvales</taxon>
        <taxon>Malvaceae</taxon>
        <taxon>Malvoideae</taxon>
        <taxon>Hibiscus</taxon>
    </lineage>
</organism>
<evidence type="ECO:0000256" key="1">
    <source>
        <dbReference type="SAM" id="MobiDB-lite"/>
    </source>
</evidence>
<dbReference type="PROSITE" id="PS51782">
    <property type="entry name" value="LYSM"/>
    <property type="match status" value="1"/>
</dbReference>
<dbReference type="PANTHER" id="PTHR33414">
    <property type="entry name" value="PROTEIN PLASTID MOVEMENT IMPAIRED 1-RELATED 1"/>
    <property type="match status" value="1"/>
</dbReference>
<comment type="caution">
    <text evidence="4">The sequence shown here is derived from an EMBL/GenBank/DDBJ whole genome shotgun (WGS) entry which is preliminary data.</text>
</comment>
<dbReference type="InterPro" id="IPR018392">
    <property type="entry name" value="LysM"/>
</dbReference>
<protein>
    <submittedName>
        <fullName evidence="4">Uncharacterized protein</fullName>
    </submittedName>
</protein>
<reference evidence="4 5" key="1">
    <citation type="journal article" date="2024" name="G3 (Bethesda)">
        <title>Genome assembly of Hibiscus sabdariffa L. provides insights into metabolisms of medicinal natural products.</title>
        <authorList>
            <person name="Kim T."/>
        </authorList>
    </citation>
    <scope>NUCLEOTIDE SEQUENCE [LARGE SCALE GENOMIC DNA]</scope>
    <source>
        <strain evidence="4">TK-2024</strain>
        <tissue evidence="4">Old leaves</tissue>
    </source>
</reference>
<accession>A0ABR2GIL6</accession>
<dbReference type="Pfam" id="PF21745">
    <property type="entry name" value="PMI1_PMIR1-2_C"/>
    <property type="match status" value="1"/>
</dbReference>
<proteinExistence type="predicted"/>
<feature type="region of interest" description="Disordered" evidence="1">
    <location>
        <begin position="1049"/>
        <end position="1079"/>
    </location>
</feature>
<dbReference type="Gene3D" id="3.10.350.10">
    <property type="entry name" value="LysM domain"/>
    <property type="match status" value="1"/>
</dbReference>
<dbReference type="PANTHER" id="PTHR33414:SF1">
    <property type="entry name" value="PROTEIN PLASTID MOVEMENT IMPAIRED 1-RELATED 1"/>
    <property type="match status" value="1"/>
</dbReference>
<dbReference type="Proteomes" id="UP001472677">
    <property type="component" value="Unassembled WGS sequence"/>
</dbReference>
<dbReference type="EMBL" id="JBBPBM010000001">
    <property type="protein sequence ID" value="KAK8602341.1"/>
    <property type="molecule type" value="Genomic_DNA"/>
</dbReference>
<evidence type="ECO:0000313" key="5">
    <source>
        <dbReference type="Proteomes" id="UP001472677"/>
    </source>
</evidence>
<gene>
    <name evidence="4" type="ORF">V6N12_052152</name>
</gene>
<sequence length="1079" mass="118652">MMSNKVETGKKNGGESGKSLAKQFYLEKNPPRHSFSDSNSRSKSVRKAHPVQLRRLLTNRYEDPSPRRVKKSIWSWKALKAFSIDKSRKFTCCFSLQVHSIENLSISFKELSLCVHWKRRDGDLVTRPVKVLDGIAEFEEKLTATCSVYGTKGGPHNSVKYEVKHCLLYASVFGAPDLDLGKHQVDLARFLPLTWEELEEEKSSGEWTTSFKLSGKARGAIMNVTFGYTVMSDMKKSRKTGTKFGNDDQKPTMRAVESLPCLPKTTSLSRLMEEMKELHDILPASKSDTDDANVVDQKFGEYKPDDASIASKPEPDVLIEHFEPTLALSSVASEPNECIEKETEEDDVSVVEKGKELSSQEQVRSEEGSMVAAVPKVESNQVFEINPDTGANSEESYDLGPLNEVSCVNQEDDDQFSKESLMRELELALDGITNLEAALDSPDSEDLEDYMEQNTNCETNRKSSVSLDEVTESVASEFLSMLEVDHSPISSSSESEHESPRERLLRKFEKETLAGGCSLFDFGMADREEIECGSDISTSSNLSGVLDVPLVAQDVVQEHQMETNGGIKVRAKALEDLETEALMREWGLNEKAFQHSPPGSSVGRGSPLKLPPGEQLDLPPLGVGLGPLLQTKNGGFLRSMNPSLFRNSENGGSLIMQVSSPVVVPAEMGPSVMDILQRLASIGIEKLSRQANKLMPLEDITGKTMQQVAWEAVPTLEGSESQYLLQHDSEVGQKKIKRSPLRSSNMLSSPSVNAMGLDYVSLEDLAPLAMDKIEALSLEGLRIQSGMSDEDAPSSISVPSIGEISALKDKGFGITRSLGLEGTAGLHLLDIKDSGDDVDGLLSLSLTLDEWIRLDYGDFGDEDQPSQRTSKILAAHHATSLDSIGRGSKAEKRRGRKCGLLGNNFTVALMVQLHNPIRNHEPVGAPMLALIQVERVFVPPKPGIYCTLSAASKKNTQEDDDSESALKEEVKMEGMKEEKPQFRIIEVHVAGLKTEPGKTRFWGTTTQQQSGSRWLLANGMGKSNKSSTPSTTKVQPGDTLWSISSHIHGNGAKRKELAAPNPHTRNPNIIFPNETIRLQ</sequence>
<dbReference type="Pfam" id="PF01476">
    <property type="entry name" value="LysM"/>
    <property type="match status" value="1"/>
</dbReference>
<feature type="domain" description="LysM" evidence="2">
    <location>
        <begin position="1030"/>
        <end position="1078"/>
    </location>
</feature>
<dbReference type="InterPro" id="IPR019448">
    <property type="entry name" value="NT-C2"/>
</dbReference>
<dbReference type="InterPro" id="IPR039614">
    <property type="entry name" value="PMI1-like"/>
</dbReference>
<dbReference type="Pfam" id="PF10358">
    <property type="entry name" value="NT-C2"/>
    <property type="match status" value="1"/>
</dbReference>